<name>A0AAJ0MCE5_9PEZI</name>
<sequence length="155" mass="17031">MHLFPAVTVLVATVVAIPTELQGDADSVEVSRPSHRLPRPRPLLTPLRNREDPPAHRCCLRDVHTIVAKKPEDAALSTAPNPIAGILTWASRSVCASVATVNERCQRSDNHFCALEIDRAREARWNTSWRSEEPSRHSSRGVVVSSILVSPTSTT</sequence>
<protein>
    <recommendedName>
        <fullName evidence="5">Secreted protein</fullName>
    </recommendedName>
</protein>
<accession>A0AAJ0MCE5</accession>
<dbReference type="EMBL" id="JAUIQD010000005">
    <property type="protein sequence ID" value="KAK3349511.1"/>
    <property type="molecule type" value="Genomic_DNA"/>
</dbReference>
<reference evidence="3" key="1">
    <citation type="journal article" date="2023" name="Mol. Phylogenet. Evol.">
        <title>Genome-scale phylogeny and comparative genomics of the fungal order Sordariales.</title>
        <authorList>
            <person name="Hensen N."/>
            <person name="Bonometti L."/>
            <person name="Westerberg I."/>
            <person name="Brannstrom I.O."/>
            <person name="Guillou S."/>
            <person name="Cros-Aarteil S."/>
            <person name="Calhoun S."/>
            <person name="Haridas S."/>
            <person name="Kuo A."/>
            <person name="Mondo S."/>
            <person name="Pangilinan J."/>
            <person name="Riley R."/>
            <person name="LaButti K."/>
            <person name="Andreopoulos B."/>
            <person name="Lipzen A."/>
            <person name="Chen C."/>
            <person name="Yan M."/>
            <person name="Daum C."/>
            <person name="Ng V."/>
            <person name="Clum A."/>
            <person name="Steindorff A."/>
            <person name="Ohm R.A."/>
            <person name="Martin F."/>
            <person name="Silar P."/>
            <person name="Natvig D.O."/>
            <person name="Lalanne C."/>
            <person name="Gautier V."/>
            <person name="Ament-Velasquez S.L."/>
            <person name="Kruys A."/>
            <person name="Hutchinson M.I."/>
            <person name="Powell A.J."/>
            <person name="Barry K."/>
            <person name="Miller A.N."/>
            <person name="Grigoriev I.V."/>
            <person name="Debuchy R."/>
            <person name="Gladieux P."/>
            <person name="Hiltunen Thoren M."/>
            <person name="Johannesson H."/>
        </authorList>
    </citation>
    <scope>NUCLEOTIDE SEQUENCE</scope>
    <source>
        <strain evidence="3">CBS 955.72</strain>
    </source>
</reference>
<keyword evidence="2" id="KW-0732">Signal</keyword>
<gene>
    <name evidence="3" type="ORF">B0T25DRAFT_245055</name>
</gene>
<proteinExistence type="predicted"/>
<feature type="region of interest" description="Disordered" evidence="1">
    <location>
        <begin position="25"/>
        <end position="48"/>
    </location>
</feature>
<keyword evidence="4" id="KW-1185">Reference proteome</keyword>
<dbReference type="AlphaFoldDB" id="A0AAJ0MCE5"/>
<evidence type="ECO:0000256" key="1">
    <source>
        <dbReference type="SAM" id="MobiDB-lite"/>
    </source>
</evidence>
<organism evidence="3 4">
    <name type="scientific">Lasiosphaeria hispida</name>
    <dbReference type="NCBI Taxonomy" id="260671"/>
    <lineage>
        <taxon>Eukaryota</taxon>
        <taxon>Fungi</taxon>
        <taxon>Dikarya</taxon>
        <taxon>Ascomycota</taxon>
        <taxon>Pezizomycotina</taxon>
        <taxon>Sordariomycetes</taxon>
        <taxon>Sordariomycetidae</taxon>
        <taxon>Sordariales</taxon>
        <taxon>Lasiosphaeriaceae</taxon>
        <taxon>Lasiosphaeria</taxon>
    </lineage>
</organism>
<evidence type="ECO:0008006" key="5">
    <source>
        <dbReference type="Google" id="ProtNLM"/>
    </source>
</evidence>
<dbReference type="Proteomes" id="UP001275084">
    <property type="component" value="Unassembled WGS sequence"/>
</dbReference>
<evidence type="ECO:0000313" key="3">
    <source>
        <dbReference type="EMBL" id="KAK3349511.1"/>
    </source>
</evidence>
<feature type="chain" id="PRO_5042518310" description="Secreted protein" evidence="2">
    <location>
        <begin position="17"/>
        <end position="155"/>
    </location>
</feature>
<feature type="signal peptide" evidence="2">
    <location>
        <begin position="1"/>
        <end position="16"/>
    </location>
</feature>
<evidence type="ECO:0000313" key="4">
    <source>
        <dbReference type="Proteomes" id="UP001275084"/>
    </source>
</evidence>
<comment type="caution">
    <text evidence="3">The sequence shown here is derived from an EMBL/GenBank/DDBJ whole genome shotgun (WGS) entry which is preliminary data.</text>
</comment>
<evidence type="ECO:0000256" key="2">
    <source>
        <dbReference type="SAM" id="SignalP"/>
    </source>
</evidence>
<reference evidence="3" key="2">
    <citation type="submission" date="2023-06" db="EMBL/GenBank/DDBJ databases">
        <authorList>
            <consortium name="Lawrence Berkeley National Laboratory"/>
            <person name="Haridas S."/>
            <person name="Hensen N."/>
            <person name="Bonometti L."/>
            <person name="Westerberg I."/>
            <person name="Brannstrom I.O."/>
            <person name="Guillou S."/>
            <person name="Cros-Aarteil S."/>
            <person name="Calhoun S."/>
            <person name="Kuo A."/>
            <person name="Mondo S."/>
            <person name="Pangilinan J."/>
            <person name="Riley R."/>
            <person name="Labutti K."/>
            <person name="Andreopoulos B."/>
            <person name="Lipzen A."/>
            <person name="Chen C."/>
            <person name="Yanf M."/>
            <person name="Daum C."/>
            <person name="Ng V."/>
            <person name="Clum A."/>
            <person name="Steindorff A."/>
            <person name="Ohm R."/>
            <person name="Martin F."/>
            <person name="Silar P."/>
            <person name="Natvig D."/>
            <person name="Lalanne C."/>
            <person name="Gautier V."/>
            <person name="Ament-Velasquez S.L."/>
            <person name="Kruys A."/>
            <person name="Hutchinson M.I."/>
            <person name="Powell A.J."/>
            <person name="Barry K."/>
            <person name="Miller A.N."/>
            <person name="Grigoriev I.V."/>
            <person name="Debuchy R."/>
            <person name="Gladieux P."/>
            <person name="Thoren M.H."/>
            <person name="Johannesson H."/>
        </authorList>
    </citation>
    <scope>NUCLEOTIDE SEQUENCE</scope>
    <source>
        <strain evidence="3">CBS 955.72</strain>
    </source>
</reference>